<evidence type="ECO:0000256" key="4">
    <source>
        <dbReference type="ARBA" id="ARBA00022801"/>
    </source>
</evidence>
<dbReference type="PANTHER" id="PTHR11010:SF117">
    <property type="entry name" value="SERINE PROTEASE 16"/>
    <property type="match status" value="1"/>
</dbReference>
<gene>
    <name evidence="6" type="primary">PRSS16_28</name>
    <name evidence="6" type="ORF">FOL47_007335</name>
</gene>
<evidence type="ECO:0000256" key="3">
    <source>
        <dbReference type="ARBA" id="ARBA00022729"/>
    </source>
</evidence>
<dbReference type="AlphaFoldDB" id="A0A7J6MWD6"/>
<dbReference type="Gene3D" id="3.40.50.1820">
    <property type="entry name" value="alpha/beta hydrolase"/>
    <property type="match status" value="2"/>
</dbReference>
<dbReference type="SUPFAM" id="SSF53474">
    <property type="entry name" value="alpha/beta-Hydrolases"/>
    <property type="match status" value="1"/>
</dbReference>
<evidence type="ECO:0000313" key="6">
    <source>
        <dbReference type="EMBL" id="KAF4675744.1"/>
    </source>
</evidence>
<evidence type="ECO:0000256" key="1">
    <source>
        <dbReference type="ARBA" id="ARBA00011079"/>
    </source>
</evidence>
<protein>
    <submittedName>
        <fullName evidence="6">Thymus-specific serine protease</fullName>
    </submittedName>
</protein>
<keyword evidence="4" id="KW-0378">Hydrolase</keyword>
<name>A0A7J6MWD6_PERCH</name>
<keyword evidence="3" id="KW-0732">Signal</keyword>
<organism evidence="6 7">
    <name type="scientific">Perkinsus chesapeaki</name>
    <name type="common">Clam parasite</name>
    <name type="synonym">Perkinsus andrewsi</name>
    <dbReference type="NCBI Taxonomy" id="330153"/>
    <lineage>
        <taxon>Eukaryota</taxon>
        <taxon>Sar</taxon>
        <taxon>Alveolata</taxon>
        <taxon>Perkinsozoa</taxon>
        <taxon>Perkinsea</taxon>
        <taxon>Perkinsida</taxon>
        <taxon>Perkinsidae</taxon>
        <taxon>Perkinsus</taxon>
    </lineage>
</organism>
<evidence type="ECO:0000256" key="2">
    <source>
        <dbReference type="ARBA" id="ARBA00022670"/>
    </source>
</evidence>
<dbReference type="OrthoDB" id="1735038at2759"/>
<dbReference type="GO" id="GO:0070008">
    <property type="term" value="F:serine-type exopeptidase activity"/>
    <property type="evidence" value="ECO:0007669"/>
    <property type="project" value="InterPro"/>
</dbReference>
<comment type="similarity">
    <text evidence="1">Belongs to the peptidase S28 family.</text>
</comment>
<dbReference type="Proteomes" id="UP000591131">
    <property type="component" value="Unassembled WGS sequence"/>
</dbReference>
<comment type="caution">
    <text evidence="6">The sequence shown here is derived from an EMBL/GenBank/DDBJ whole genome shotgun (WGS) entry which is preliminary data.</text>
</comment>
<dbReference type="PANTHER" id="PTHR11010">
    <property type="entry name" value="PROTEASE S28 PRO-X CARBOXYPEPTIDASE-RELATED"/>
    <property type="match status" value="1"/>
</dbReference>
<sequence length="334" mass="36811">MEQIVADVAAFGKDLQAKVPGVKIVLFGCSTAGLIAALARQKHRDIFIGAVTSSTAFKFKLANDVYYPVLSQDLSNPSLGGSPQCLATLTNAHMDFANSMGTAGGRREVEKKLKICDGLLEDVNDQIYTTTEGNLLGTNLQYNDPTCIKDYCNIRKICDRLTKGSDAALDKLADIYNTNQPTEPGSCRKRTARGLIDLLKNRMVESPRRLSAFYICNTRGLLAECSRGSCPFYTNKSWIDFWLMVCEEGFGLSRDEMLKNIGGFQQYVEESLNKATNILSINGDADPWYPSSITKARAGLEVMWVKGASHCYWCAHSDKDVVAGILEVVNKWLA</sequence>
<dbReference type="Pfam" id="PF05577">
    <property type="entry name" value="Peptidase_S28"/>
    <property type="match status" value="1"/>
</dbReference>
<dbReference type="GO" id="GO:0008239">
    <property type="term" value="F:dipeptidyl-peptidase activity"/>
    <property type="evidence" value="ECO:0007669"/>
    <property type="project" value="TreeGrafter"/>
</dbReference>
<accession>A0A7J6MWD6</accession>
<evidence type="ECO:0000256" key="5">
    <source>
        <dbReference type="ARBA" id="ARBA00023180"/>
    </source>
</evidence>
<dbReference type="InterPro" id="IPR008758">
    <property type="entry name" value="Peptidase_S28"/>
</dbReference>
<dbReference type="GO" id="GO:0006508">
    <property type="term" value="P:proteolysis"/>
    <property type="evidence" value="ECO:0007669"/>
    <property type="project" value="UniProtKB-KW"/>
</dbReference>
<proteinExistence type="inferred from homology"/>
<dbReference type="InterPro" id="IPR029058">
    <property type="entry name" value="AB_hydrolase_fold"/>
</dbReference>
<evidence type="ECO:0000313" key="7">
    <source>
        <dbReference type="Proteomes" id="UP000591131"/>
    </source>
</evidence>
<keyword evidence="5" id="KW-0325">Glycoprotein</keyword>
<keyword evidence="7" id="KW-1185">Reference proteome</keyword>
<dbReference type="EMBL" id="JAAPAO010000043">
    <property type="protein sequence ID" value="KAF4675744.1"/>
    <property type="molecule type" value="Genomic_DNA"/>
</dbReference>
<keyword evidence="2 6" id="KW-0645">Protease</keyword>
<reference evidence="6 7" key="1">
    <citation type="submission" date="2020-04" db="EMBL/GenBank/DDBJ databases">
        <title>Perkinsus chesapeaki whole genome sequence.</title>
        <authorList>
            <person name="Bogema D.R."/>
        </authorList>
    </citation>
    <scope>NUCLEOTIDE SEQUENCE [LARGE SCALE GENOMIC DNA]</scope>
    <source>
        <strain evidence="6">ATCC PRA-425</strain>
    </source>
</reference>